<evidence type="ECO:0000256" key="6">
    <source>
        <dbReference type="ARBA" id="ARBA00023136"/>
    </source>
</evidence>
<comment type="similarity">
    <text evidence="2">Belongs to the acyltransferase 3 family.</text>
</comment>
<evidence type="ECO:0000256" key="5">
    <source>
        <dbReference type="ARBA" id="ARBA00022989"/>
    </source>
</evidence>
<keyword evidence="5 7" id="KW-1133">Transmembrane helix</keyword>
<feature type="transmembrane region" description="Helical" evidence="7">
    <location>
        <begin position="278"/>
        <end position="297"/>
    </location>
</feature>
<name>A0A1L5FBM0_CLOKL</name>
<evidence type="ECO:0000313" key="10">
    <source>
        <dbReference type="Proteomes" id="UP000184604"/>
    </source>
</evidence>
<accession>A0A1L5FBM0</accession>
<gene>
    <name evidence="9" type="ORF">BS101_17515</name>
</gene>
<evidence type="ECO:0000256" key="2">
    <source>
        <dbReference type="ARBA" id="ARBA00007400"/>
    </source>
</evidence>
<feature type="transmembrane region" description="Helical" evidence="7">
    <location>
        <begin position="149"/>
        <end position="168"/>
    </location>
</feature>
<feature type="transmembrane region" description="Helical" evidence="7">
    <location>
        <begin position="12"/>
        <end position="34"/>
    </location>
</feature>
<sequence length="334" mass="39889">MGIIKKRVLEMDVIRAASIVAVIVLHVSATVLYRCRPYSTTYDITFFLNQLSRFSVPAFIVVSGMGLTINYKRDSSYSEFIVKRFLKIVPQYVLWCILYILIITKNFNIYSDLSDMVYGNVFYHFYFVPLIIEFYIIFPFIYKFMGKRWWLFLSLLITSFFLIYFYYFKVQAPEQWFWNKKNLCYWLFYFSLGGYMGKNIESISEKLNKYRTVILIMFLLSIFIVLYNFIPGNQYNKDIDCITTFQRPAVLVYSTLFILFIFSLRWKKGFFMDIIKYISNTSYDIYLSQSGILYLYGQYYTVKYGHMGNLHFFLSAFIVTFFGAVVLNRLKKVL</sequence>
<comment type="subcellular location">
    <subcellularLocation>
        <location evidence="1">Cell membrane</location>
        <topology evidence="1">Multi-pass membrane protein</topology>
    </subcellularLocation>
</comment>
<keyword evidence="6 7" id="KW-0472">Membrane</keyword>
<feature type="transmembrane region" description="Helical" evidence="7">
    <location>
        <begin position="309"/>
        <end position="327"/>
    </location>
</feature>
<dbReference type="Proteomes" id="UP000184604">
    <property type="component" value="Chromosome"/>
</dbReference>
<evidence type="ECO:0000256" key="4">
    <source>
        <dbReference type="ARBA" id="ARBA00022692"/>
    </source>
</evidence>
<dbReference type="OrthoDB" id="65129at2"/>
<feature type="transmembrane region" description="Helical" evidence="7">
    <location>
        <begin position="250"/>
        <end position="266"/>
    </location>
</feature>
<keyword evidence="3" id="KW-1003">Cell membrane</keyword>
<feature type="transmembrane region" description="Helical" evidence="7">
    <location>
        <begin position="122"/>
        <end position="142"/>
    </location>
</feature>
<evidence type="ECO:0000256" key="1">
    <source>
        <dbReference type="ARBA" id="ARBA00004651"/>
    </source>
</evidence>
<dbReference type="Pfam" id="PF01757">
    <property type="entry name" value="Acyl_transf_3"/>
    <property type="match status" value="1"/>
</dbReference>
<evidence type="ECO:0000313" key="9">
    <source>
        <dbReference type="EMBL" id="APM40405.1"/>
    </source>
</evidence>
<dbReference type="InterPro" id="IPR002656">
    <property type="entry name" value="Acyl_transf_3_dom"/>
</dbReference>
<feature type="transmembrane region" description="Helical" evidence="7">
    <location>
        <begin position="212"/>
        <end position="230"/>
    </location>
</feature>
<protein>
    <submittedName>
        <fullName evidence="9">Acyltransferase</fullName>
    </submittedName>
</protein>
<feature type="domain" description="Acyltransferase 3" evidence="8">
    <location>
        <begin position="10"/>
        <end position="328"/>
    </location>
</feature>
<evidence type="ECO:0000256" key="7">
    <source>
        <dbReference type="SAM" id="Phobius"/>
    </source>
</evidence>
<dbReference type="GO" id="GO:0005886">
    <property type="term" value="C:plasma membrane"/>
    <property type="evidence" value="ECO:0007669"/>
    <property type="project" value="UniProtKB-SubCell"/>
</dbReference>
<feature type="transmembrane region" description="Helical" evidence="7">
    <location>
        <begin position="183"/>
        <end position="200"/>
    </location>
</feature>
<keyword evidence="9" id="KW-0012">Acyltransferase</keyword>
<proteinExistence type="inferred from homology"/>
<dbReference type="GO" id="GO:0016413">
    <property type="term" value="F:O-acetyltransferase activity"/>
    <property type="evidence" value="ECO:0007669"/>
    <property type="project" value="TreeGrafter"/>
</dbReference>
<organism evidence="9 10">
    <name type="scientific">Clostridium kluyveri</name>
    <dbReference type="NCBI Taxonomy" id="1534"/>
    <lineage>
        <taxon>Bacteria</taxon>
        <taxon>Bacillati</taxon>
        <taxon>Bacillota</taxon>
        <taxon>Clostridia</taxon>
        <taxon>Eubacteriales</taxon>
        <taxon>Clostridiaceae</taxon>
        <taxon>Clostridium</taxon>
    </lineage>
</organism>
<dbReference type="PANTHER" id="PTHR40074:SF2">
    <property type="entry name" value="O-ACETYLTRANSFERASE WECH"/>
    <property type="match status" value="1"/>
</dbReference>
<evidence type="ECO:0000259" key="8">
    <source>
        <dbReference type="Pfam" id="PF01757"/>
    </source>
</evidence>
<reference evidence="9 10" key="1">
    <citation type="submission" date="2016-12" db="EMBL/GenBank/DDBJ databases">
        <title>Complete genome sequence of Clostridium kluyveri JZZ isolated from the pit mud of a Chinese flavor liquor-making factory.</title>
        <authorList>
            <person name="Wang Y."/>
        </authorList>
    </citation>
    <scope>NUCLEOTIDE SEQUENCE [LARGE SCALE GENOMIC DNA]</scope>
    <source>
        <strain evidence="9 10">JZZ</strain>
    </source>
</reference>
<keyword evidence="4 7" id="KW-0812">Transmembrane</keyword>
<dbReference type="PANTHER" id="PTHR40074">
    <property type="entry name" value="O-ACETYLTRANSFERASE WECH"/>
    <property type="match status" value="1"/>
</dbReference>
<dbReference type="EMBL" id="CP018335">
    <property type="protein sequence ID" value="APM40405.1"/>
    <property type="molecule type" value="Genomic_DNA"/>
</dbReference>
<dbReference type="AlphaFoldDB" id="A0A1L5FBM0"/>
<keyword evidence="9" id="KW-0808">Transferase</keyword>
<feature type="transmembrane region" description="Helical" evidence="7">
    <location>
        <begin position="92"/>
        <end position="110"/>
    </location>
</feature>
<dbReference type="GO" id="GO:0009246">
    <property type="term" value="P:enterobacterial common antigen biosynthetic process"/>
    <property type="evidence" value="ECO:0007669"/>
    <property type="project" value="TreeGrafter"/>
</dbReference>
<feature type="transmembrane region" description="Helical" evidence="7">
    <location>
        <begin position="54"/>
        <end position="71"/>
    </location>
</feature>
<evidence type="ECO:0000256" key="3">
    <source>
        <dbReference type="ARBA" id="ARBA00022475"/>
    </source>
</evidence>